<dbReference type="EMBL" id="FOWQ01000007">
    <property type="protein sequence ID" value="SFP70591.1"/>
    <property type="molecule type" value="Genomic_DNA"/>
</dbReference>
<feature type="compositionally biased region" description="Low complexity" evidence="1">
    <location>
        <begin position="1"/>
        <end position="12"/>
    </location>
</feature>
<feature type="compositionally biased region" description="Basic and acidic residues" evidence="1">
    <location>
        <begin position="30"/>
        <end position="40"/>
    </location>
</feature>
<dbReference type="Proteomes" id="UP000198857">
    <property type="component" value="Unassembled WGS sequence"/>
</dbReference>
<name>A0A1I5SIW4_9ACTN</name>
<dbReference type="RefSeq" id="WP_091113406.1">
    <property type="nucleotide sequence ID" value="NZ_FOWQ01000007.1"/>
</dbReference>
<gene>
    <name evidence="2" type="ORF">SAMN05660464_4001</name>
</gene>
<organism evidence="2 3">
    <name type="scientific">Geodermatophilus dictyosporus</name>
    <dbReference type="NCBI Taxonomy" id="1523247"/>
    <lineage>
        <taxon>Bacteria</taxon>
        <taxon>Bacillati</taxon>
        <taxon>Actinomycetota</taxon>
        <taxon>Actinomycetes</taxon>
        <taxon>Geodermatophilales</taxon>
        <taxon>Geodermatophilaceae</taxon>
        <taxon>Geodermatophilus</taxon>
    </lineage>
</organism>
<keyword evidence="3" id="KW-1185">Reference proteome</keyword>
<feature type="region of interest" description="Disordered" evidence="1">
    <location>
        <begin position="1"/>
        <end position="66"/>
    </location>
</feature>
<reference evidence="3" key="1">
    <citation type="submission" date="2016-10" db="EMBL/GenBank/DDBJ databases">
        <authorList>
            <person name="Varghese N."/>
            <person name="Submissions S."/>
        </authorList>
    </citation>
    <scope>NUCLEOTIDE SEQUENCE [LARGE SCALE GENOMIC DNA]</scope>
    <source>
        <strain evidence="3">DSM 44208</strain>
    </source>
</reference>
<accession>A0A1I5SIW4</accession>
<dbReference type="AlphaFoldDB" id="A0A1I5SIW4"/>
<proteinExistence type="predicted"/>
<dbReference type="STRING" id="1523247.SAMN05660464_4001"/>
<evidence type="ECO:0000313" key="2">
    <source>
        <dbReference type="EMBL" id="SFP70591.1"/>
    </source>
</evidence>
<evidence type="ECO:0000313" key="3">
    <source>
        <dbReference type="Proteomes" id="UP000198857"/>
    </source>
</evidence>
<sequence>MTGPDDAFLAPDDALRDFDEVTDVGVGTDGGERPGADDAARPNPAGAAVEDAGRSAGPPEGGAGEP</sequence>
<protein>
    <submittedName>
        <fullName evidence="2">Uncharacterized protein</fullName>
    </submittedName>
</protein>
<evidence type="ECO:0000256" key="1">
    <source>
        <dbReference type="SAM" id="MobiDB-lite"/>
    </source>
</evidence>